<feature type="coiled-coil region" evidence="5">
    <location>
        <begin position="123"/>
        <end position="150"/>
    </location>
</feature>
<dbReference type="InterPro" id="IPR025943">
    <property type="entry name" value="Sigma_54_int_dom_ATP-bd_2"/>
</dbReference>
<dbReference type="KEGG" id="bbev:BBEV_2961"/>
<dbReference type="SUPFAM" id="SSF55785">
    <property type="entry name" value="PYP-like sensor domain (PAS domain)"/>
    <property type="match status" value="1"/>
</dbReference>
<dbReference type="InterPro" id="IPR002197">
    <property type="entry name" value="HTH_Fis"/>
</dbReference>
<dbReference type="PANTHER" id="PTHR32071:SF57">
    <property type="entry name" value="C4-DICARBOXYLATE TRANSPORT TRANSCRIPTIONAL REGULATORY PROTEIN DCTD"/>
    <property type="match status" value="1"/>
</dbReference>
<dbReference type="GO" id="GO:0005524">
    <property type="term" value="F:ATP binding"/>
    <property type="evidence" value="ECO:0007669"/>
    <property type="project" value="UniProtKB-KW"/>
</dbReference>
<feature type="domain" description="PAS" evidence="7">
    <location>
        <begin position="15"/>
        <end position="60"/>
    </location>
</feature>
<dbReference type="PANTHER" id="PTHR32071">
    <property type="entry name" value="TRANSCRIPTIONAL REGULATORY PROTEIN"/>
    <property type="match status" value="1"/>
</dbReference>
<dbReference type="AlphaFoldDB" id="A0A1D7QZ41"/>
<dbReference type="Proteomes" id="UP000094463">
    <property type="component" value="Chromosome"/>
</dbReference>
<dbReference type="EMBL" id="CP012502">
    <property type="protein sequence ID" value="AOM84286.1"/>
    <property type="molecule type" value="Genomic_DNA"/>
</dbReference>
<dbReference type="PROSITE" id="PS00675">
    <property type="entry name" value="SIGMA54_INTERACT_1"/>
    <property type="match status" value="1"/>
</dbReference>
<dbReference type="InterPro" id="IPR002078">
    <property type="entry name" value="Sigma_54_int"/>
</dbReference>
<reference evidence="8 9" key="1">
    <citation type="submission" date="2015-08" db="EMBL/GenBank/DDBJ databases">
        <title>The complete genome sequence of Bacillus beveridgei MLTeJB.</title>
        <authorList>
            <person name="Hanson T.E."/>
            <person name="Mesa C."/>
            <person name="Basesman S.M."/>
            <person name="Oremland R.S."/>
        </authorList>
    </citation>
    <scope>NUCLEOTIDE SEQUENCE [LARGE SCALE GENOMIC DNA]</scope>
    <source>
        <strain evidence="8 9">MLTeJB</strain>
    </source>
</reference>
<dbReference type="CDD" id="cd00130">
    <property type="entry name" value="PAS"/>
    <property type="match status" value="1"/>
</dbReference>
<dbReference type="InterPro" id="IPR027417">
    <property type="entry name" value="P-loop_NTPase"/>
</dbReference>
<dbReference type="CDD" id="cd00009">
    <property type="entry name" value="AAA"/>
    <property type="match status" value="1"/>
</dbReference>
<dbReference type="Pfam" id="PF00158">
    <property type="entry name" value="Sigma54_activat"/>
    <property type="match status" value="1"/>
</dbReference>
<evidence type="ECO:0000259" key="7">
    <source>
        <dbReference type="PROSITE" id="PS50112"/>
    </source>
</evidence>
<evidence type="ECO:0000313" key="8">
    <source>
        <dbReference type="EMBL" id="AOM84286.1"/>
    </source>
</evidence>
<keyword evidence="2" id="KW-0067">ATP-binding</keyword>
<keyword evidence="3" id="KW-0805">Transcription regulation</keyword>
<dbReference type="Pfam" id="PF25601">
    <property type="entry name" value="AAA_lid_14"/>
    <property type="match status" value="1"/>
</dbReference>
<dbReference type="InterPro" id="IPR000014">
    <property type="entry name" value="PAS"/>
</dbReference>
<dbReference type="PRINTS" id="PR01590">
    <property type="entry name" value="HTHFIS"/>
</dbReference>
<dbReference type="GO" id="GO:0006355">
    <property type="term" value="P:regulation of DNA-templated transcription"/>
    <property type="evidence" value="ECO:0007669"/>
    <property type="project" value="InterPro"/>
</dbReference>
<dbReference type="SUPFAM" id="SSF46689">
    <property type="entry name" value="Homeodomain-like"/>
    <property type="match status" value="1"/>
</dbReference>
<dbReference type="Gene3D" id="1.10.10.60">
    <property type="entry name" value="Homeodomain-like"/>
    <property type="match status" value="1"/>
</dbReference>
<name>A0A1D7QZ41_9BACI</name>
<keyword evidence="9" id="KW-1185">Reference proteome</keyword>
<dbReference type="InterPro" id="IPR013767">
    <property type="entry name" value="PAS_fold"/>
</dbReference>
<evidence type="ECO:0000256" key="2">
    <source>
        <dbReference type="ARBA" id="ARBA00022840"/>
    </source>
</evidence>
<dbReference type="InterPro" id="IPR058031">
    <property type="entry name" value="AAA_lid_NorR"/>
</dbReference>
<evidence type="ECO:0000256" key="5">
    <source>
        <dbReference type="SAM" id="Coils"/>
    </source>
</evidence>
<feature type="domain" description="Sigma-54 factor interaction" evidence="6">
    <location>
        <begin position="157"/>
        <end position="387"/>
    </location>
</feature>
<dbReference type="InterPro" id="IPR035965">
    <property type="entry name" value="PAS-like_dom_sf"/>
</dbReference>
<dbReference type="SMART" id="SM00382">
    <property type="entry name" value="AAA"/>
    <property type="match status" value="1"/>
</dbReference>
<dbReference type="STRING" id="632773.BBEV_2961"/>
<dbReference type="Gene3D" id="3.30.450.20">
    <property type="entry name" value="PAS domain"/>
    <property type="match status" value="1"/>
</dbReference>
<dbReference type="PROSITE" id="PS50045">
    <property type="entry name" value="SIGMA54_INTERACT_4"/>
    <property type="match status" value="1"/>
</dbReference>
<dbReference type="InterPro" id="IPR003593">
    <property type="entry name" value="AAA+_ATPase"/>
</dbReference>
<keyword evidence="5" id="KW-0175">Coiled coil</keyword>
<dbReference type="GO" id="GO:0043565">
    <property type="term" value="F:sequence-specific DNA binding"/>
    <property type="evidence" value="ECO:0007669"/>
    <property type="project" value="InterPro"/>
</dbReference>
<protein>
    <submittedName>
        <fullName evidence="8">Sigma-54-dependent transcriptional activator</fullName>
    </submittedName>
</protein>
<dbReference type="PROSITE" id="PS50112">
    <property type="entry name" value="PAS"/>
    <property type="match status" value="1"/>
</dbReference>
<evidence type="ECO:0000256" key="4">
    <source>
        <dbReference type="ARBA" id="ARBA00023163"/>
    </source>
</evidence>
<dbReference type="FunFam" id="3.40.50.300:FF:000006">
    <property type="entry name" value="DNA-binding transcriptional regulator NtrC"/>
    <property type="match status" value="1"/>
</dbReference>
<evidence type="ECO:0000256" key="1">
    <source>
        <dbReference type="ARBA" id="ARBA00022741"/>
    </source>
</evidence>
<sequence length="465" mass="52943">MEPFKNDLTVFSEYFIDMMEKIFDPIPVPIILVDHDTKVVMINQVFADFLGQHREDIIGKKVAHVDPTTRFPDVFKKRRSEIAWKHQFSNGRTAIVHRIPVLDEQKRVQYGFGMLLFEDVQEFRDIISKNKLLESELKKAKSQLKEIRGAKYSWDSIIGKSERMQQALYLSKKSAETTSNVLLLGESGTGKELFAHAIHNGSERAHEKFVKINCAAIPAELLESELFGYVEGAFTGAKRGGKVGKFELAEKGTIFLDEIGEMPLSMQVKLLRVLQEKEVERVGGNKTVEVDVRVIAATNQNLESMIVQGTFREDLFYRLNVMAIEIPPLRERDGDLILLAEKLLEKVAEELGKIVPDIAPSTMSILEDYDWAGNVRELENVLERALNLAESTEILPIHLPYSITRHHVHKKVKQGSLKDIMEETEKEMVLSVMKETGGNKRKAAEKLDISRSSLYDKLEKYEITD</sequence>
<dbReference type="InterPro" id="IPR025662">
    <property type="entry name" value="Sigma_54_int_dom_ATP-bd_1"/>
</dbReference>
<evidence type="ECO:0000256" key="3">
    <source>
        <dbReference type="ARBA" id="ARBA00023015"/>
    </source>
</evidence>
<proteinExistence type="predicted"/>
<evidence type="ECO:0000313" key="9">
    <source>
        <dbReference type="Proteomes" id="UP000094463"/>
    </source>
</evidence>
<accession>A0A1D7QZ41</accession>
<dbReference type="PROSITE" id="PS00676">
    <property type="entry name" value="SIGMA54_INTERACT_2"/>
    <property type="match status" value="1"/>
</dbReference>
<dbReference type="Pfam" id="PF02954">
    <property type="entry name" value="HTH_8"/>
    <property type="match status" value="1"/>
</dbReference>
<dbReference type="NCBIfam" id="TIGR00229">
    <property type="entry name" value="sensory_box"/>
    <property type="match status" value="1"/>
</dbReference>
<evidence type="ECO:0000259" key="6">
    <source>
        <dbReference type="PROSITE" id="PS50045"/>
    </source>
</evidence>
<dbReference type="SMART" id="SM00091">
    <property type="entry name" value="PAS"/>
    <property type="match status" value="1"/>
</dbReference>
<dbReference type="OrthoDB" id="9771372at2"/>
<dbReference type="SUPFAM" id="SSF52540">
    <property type="entry name" value="P-loop containing nucleoside triphosphate hydrolases"/>
    <property type="match status" value="1"/>
</dbReference>
<dbReference type="InterPro" id="IPR009057">
    <property type="entry name" value="Homeodomain-like_sf"/>
</dbReference>
<organism evidence="8 9">
    <name type="scientific">Salisediminibacterium beveridgei</name>
    <dbReference type="NCBI Taxonomy" id="632773"/>
    <lineage>
        <taxon>Bacteria</taxon>
        <taxon>Bacillati</taxon>
        <taxon>Bacillota</taxon>
        <taxon>Bacilli</taxon>
        <taxon>Bacillales</taxon>
        <taxon>Bacillaceae</taxon>
        <taxon>Salisediminibacterium</taxon>
    </lineage>
</organism>
<dbReference type="Pfam" id="PF00989">
    <property type="entry name" value="PAS"/>
    <property type="match status" value="1"/>
</dbReference>
<keyword evidence="1" id="KW-0547">Nucleotide-binding</keyword>
<dbReference type="Gene3D" id="3.40.50.300">
    <property type="entry name" value="P-loop containing nucleotide triphosphate hydrolases"/>
    <property type="match status" value="1"/>
</dbReference>
<keyword evidence="4" id="KW-0804">Transcription</keyword>
<dbReference type="Gene3D" id="1.10.8.60">
    <property type="match status" value="1"/>
</dbReference>
<gene>
    <name evidence="8" type="primary">stc-1</name>
    <name evidence="8" type="ORF">BBEV_2961</name>
</gene>